<dbReference type="CDD" id="cd00641">
    <property type="entry name" value="GTP_cyclohydro2"/>
    <property type="match status" value="1"/>
</dbReference>
<accession>A0A517MCY9</accession>
<feature type="domain" description="GTP cyclohydrolase II" evidence="16">
    <location>
        <begin position="216"/>
        <end position="384"/>
    </location>
</feature>
<evidence type="ECO:0000256" key="3">
    <source>
        <dbReference type="ARBA" id="ARBA00004853"/>
    </source>
</evidence>
<comment type="similarity">
    <text evidence="6">In the C-terminal section; belongs to the GTP cyclohydrolase II family.</text>
</comment>
<feature type="binding site" evidence="15">
    <location>
        <position position="277"/>
    </location>
    <ligand>
        <name>Zn(2+)</name>
        <dbReference type="ChEBI" id="CHEBI:29105"/>
        <note>catalytic</note>
    </ligand>
</feature>
<evidence type="ECO:0000256" key="9">
    <source>
        <dbReference type="ARBA" id="ARBA00022741"/>
    </source>
</evidence>
<comment type="similarity">
    <text evidence="5">In the N-terminal section; belongs to the DHBP synthase family.</text>
</comment>
<dbReference type="EMBL" id="CP036262">
    <property type="protein sequence ID" value="QDS92754.1"/>
    <property type="molecule type" value="Genomic_DNA"/>
</dbReference>
<comment type="function">
    <text evidence="13 15">Catalyzes the conversion of GTP to 2,5-diamino-6-ribosylamino-4(3H)-pyrimidinone 5'-phosphate (DARP), formate and pyrophosphate.</text>
</comment>
<comment type="pathway">
    <text evidence="3 15">Cofactor biosynthesis; riboflavin biosynthesis; 5-amino-6-(D-ribitylamino)uracil from GTP: step 1/4.</text>
</comment>
<feature type="binding site" evidence="15">
    <location>
        <begin position="304"/>
        <end position="306"/>
    </location>
    <ligand>
        <name>GTP</name>
        <dbReference type="ChEBI" id="CHEBI:37565"/>
    </ligand>
</feature>
<dbReference type="NCBIfam" id="NF001591">
    <property type="entry name" value="PRK00393.1"/>
    <property type="match status" value="1"/>
</dbReference>
<keyword evidence="18" id="KW-1185">Reference proteome</keyword>
<evidence type="ECO:0000256" key="5">
    <source>
        <dbReference type="ARBA" id="ARBA00005520"/>
    </source>
</evidence>
<feature type="binding site" evidence="15">
    <location>
        <begin position="261"/>
        <end position="265"/>
    </location>
    <ligand>
        <name>GTP</name>
        <dbReference type="ChEBI" id="CHEBI:37565"/>
    </ligand>
</feature>
<comment type="similarity">
    <text evidence="15">Belongs to the GTP cyclohydrolase II family.</text>
</comment>
<feature type="binding site" evidence="15">
    <location>
        <position position="361"/>
    </location>
    <ligand>
        <name>GTP</name>
        <dbReference type="ChEBI" id="CHEBI:37565"/>
    </ligand>
</feature>
<dbReference type="GO" id="GO:0008270">
    <property type="term" value="F:zinc ion binding"/>
    <property type="evidence" value="ECO:0007669"/>
    <property type="project" value="UniProtKB-UniRule"/>
</dbReference>
<dbReference type="SUPFAM" id="SSF142695">
    <property type="entry name" value="RibA-like"/>
    <property type="match status" value="1"/>
</dbReference>
<keyword evidence="11 15" id="KW-0862">Zinc</keyword>
<organism evidence="17 18">
    <name type="scientific">Roseimaritima multifibrata</name>
    <dbReference type="NCBI Taxonomy" id="1930274"/>
    <lineage>
        <taxon>Bacteria</taxon>
        <taxon>Pseudomonadati</taxon>
        <taxon>Planctomycetota</taxon>
        <taxon>Planctomycetia</taxon>
        <taxon>Pirellulales</taxon>
        <taxon>Pirellulaceae</taxon>
        <taxon>Roseimaritima</taxon>
    </lineage>
</organism>
<evidence type="ECO:0000256" key="14">
    <source>
        <dbReference type="ARBA" id="ARBA00049295"/>
    </source>
</evidence>
<protein>
    <recommendedName>
        <fullName evidence="15">GTP cyclohydrolase-2</fullName>
        <ecNumber evidence="15">3.5.4.25</ecNumber>
    </recommendedName>
    <alternativeName>
        <fullName evidence="15">GTP cyclohydrolase II</fullName>
    </alternativeName>
</protein>
<evidence type="ECO:0000256" key="4">
    <source>
        <dbReference type="ARBA" id="ARBA00004904"/>
    </source>
</evidence>
<dbReference type="InterPro" id="IPR036144">
    <property type="entry name" value="RibA-like_sf"/>
</dbReference>
<dbReference type="NCBIfam" id="TIGR00506">
    <property type="entry name" value="ribB"/>
    <property type="match status" value="1"/>
</dbReference>
<evidence type="ECO:0000256" key="10">
    <source>
        <dbReference type="ARBA" id="ARBA00022801"/>
    </source>
</evidence>
<dbReference type="PIRSF" id="PIRSF001259">
    <property type="entry name" value="RibA"/>
    <property type="match status" value="1"/>
</dbReference>
<dbReference type="PANTHER" id="PTHR21327">
    <property type="entry name" value="GTP CYCLOHYDROLASE II-RELATED"/>
    <property type="match status" value="1"/>
</dbReference>
<comment type="cofactor">
    <cofactor evidence="15">
        <name>Zn(2+)</name>
        <dbReference type="ChEBI" id="CHEBI:29105"/>
    </cofactor>
    <text evidence="15">Binds 1 zinc ion per subunit.</text>
</comment>
<dbReference type="Gene3D" id="3.90.870.10">
    <property type="entry name" value="DHBP synthase"/>
    <property type="match status" value="1"/>
</dbReference>
<dbReference type="AlphaFoldDB" id="A0A517MCY9"/>
<evidence type="ECO:0000313" key="18">
    <source>
        <dbReference type="Proteomes" id="UP000320672"/>
    </source>
</evidence>
<evidence type="ECO:0000259" key="16">
    <source>
        <dbReference type="Pfam" id="PF00925"/>
    </source>
</evidence>
<reference evidence="17 18" key="1">
    <citation type="submission" date="2019-02" db="EMBL/GenBank/DDBJ databases">
        <title>Deep-cultivation of Planctomycetes and their phenomic and genomic characterization uncovers novel biology.</title>
        <authorList>
            <person name="Wiegand S."/>
            <person name="Jogler M."/>
            <person name="Boedeker C."/>
            <person name="Pinto D."/>
            <person name="Vollmers J."/>
            <person name="Rivas-Marin E."/>
            <person name="Kohn T."/>
            <person name="Peeters S.H."/>
            <person name="Heuer A."/>
            <person name="Rast P."/>
            <person name="Oberbeckmann S."/>
            <person name="Bunk B."/>
            <person name="Jeske O."/>
            <person name="Meyerdierks A."/>
            <person name="Storesund J.E."/>
            <person name="Kallscheuer N."/>
            <person name="Luecker S."/>
            <person name="Lage O.M."/>
            <person name="Pohl T."/>
            <person name="Merkel B.J."/>
            <person name="Hornburger P."/>
            <person name="Mueller R.-W."/>
            <person name="Bruemmer F."/>
            <person name="Labrenz M."/>
            <person name="Spormann A.M."/>
            <person name="Op den Camp H."/>
            <person name="Overmann J."/>
            <person name="Amann R."/>
            <person name="Jetten M.S.M."/>
            <person name="Mascher T."/>
            <person name="Medema M.H."/>
            <person name="Devos D.P."/>
            <person name="Kaster A.-K."/>
            <person name="Ovreas L."/>
            <person name="Rohde M."/>
            <person name="Galperin M.Y."/>
            <person name="Jogler C."/>
        </authorList>
    </citation>
    <scope>NUCLEOTIDE SEQUENCE [LARGE SCALE GENOMIC DNA]</scope>
    <source>
        <strain evidence="17 18">FF011L</strain>
    </source>
</reference>
<evidence type="ECO:0000256" key="7">
    <source>
        <dbReference type="ARBA" id="ARBA00022619"/>
    </source>
</evidence>
<sequence>MLDLNSDSSDGLFSSVPEAVDAIRNGEVVIVVDAEDRENEGDFICAAEKATPEAINFMLSGRGQLCVSVLPEVCRRLELVPVASQNDAPLHTAFMTPIDIRSAKTGITASERAQTIRQMANPEAAVADFVRPGHVFPLLAKEGGVLRRAGHTEAAVDLARMAGLTSAGCLCEILDSNGERATRDTLREIAAKNDLKIISIEQLIAHRRVSEKLVQRAAEAKLPTRYGNFTIIVYDVDYEAQEPIALITGDLTADGPPPLVRMHSSCFTGDLIESLRCDCGDQLEMALQMISAEGRGALIYLPQEGRGIGLAQKIRAYHLQDQGLDTVEANHALGFKADIRDYGVGLQILKDLGLSEIRLLTNNPKKTEAFNLRGFDLKVVDQVPILPTANEHNAKYLQTKREKMGHKIPEN</sequence>
<dbReference type="InterPro" id="IPR032677">
    <property type="entry name" value="GTP_cyclohydro_II"/>
</dbReference>
<evidence type="ECO:0000256" key="15">
    <source>
        <dbReference type="HAMAP-Rule" id="MF_00179"/>
    </source>
</evidence>
<comment type="catalytic activity">
    <reaction evidence="1">
        <text>D-ribulose 5-phosphate = (2S)-2-hydroxy-3-oxobutyl phosphate + formate + H(+)</text>
        <dbReference type="Rhea" id="RHEA:18457"/>
        <dbReference type="ChEBI" id="CHEBI:15378"/>
        <dbReference type="ChEBI" id="CHEBI:15740"/>
        <dbReference type="ChEBI" id="CHEBI:58121"/>
        <dbReference type="ChEBI" id="CHEBI:58830"/>
        <dbReference type="EC" id="4.1.99.12"/>
    </reaction>
</comment>
<dbReference type="Pfam" id="PF00925">
    <property type="entry name" value="GTP_cyclohydro2"/>
    <property type="match status" value="1"/>
</dbReference>
<keyword evidence="8 15" id="KW-0479">Metal-binding</keyword>
<keyword evidence="7 15" id="KW-0686">Riboflavin biosynthesis</keyword>
<dbReference type="Pfam" id="PF00926">
    <property type="entry name" value="DHBP_synthase"/>
    <property type="match status" value="1"/>
</dbReference>
<dbReference type="OrthoDB" id="9793111at2"/>
<dbReference type="PANTHER" id="PTHR21327:SF18">
    <property type="entry name" value="3,4-DIHYDROXY-2-BUTANONE 4-PHOSPHATE SYNTHASE"/>
    <property type="match status" value="1"/>
</dbReference>
<dbReference type="HAMAP" id="MF_00179">
    <property type="entry name" value="RibA"/>
    <property type="match status" value="1"/>
</dbReference>
<dbReference type="GO" id="GO:0003935">
    <property type="term" value="F:GTP cyclohydrolase II activity"/>
    <property type="evidence" value="ECO:0007669"/>
    <property type="project" value="UniProtKB-UniRule"/>
</dbReference>
<evidence type="ECO:0000256" key="8">
    <source>
        <dbReference type="ARBA" id="ARBA00022723"/>
    </source>
</evidence>
<dbReference type="InterPro" id="IPR000422">
    <property type="entry name" value="DHBP_synthase_RibB"/>
</dbReference>
<evidence type="ECO:0000256" key="1">
    <source>
        <dbReference type="ARBA" id="ARBA00000141"/>
    </source>
</evidence>
<comment type="function">
    <text evidence="2">Catalyzes the conversion of D-ribulose 5-phosphate to formate and 3,4-dihydroxy-2-butanone 4-phosphate.</text>
</comment>
<feature type="binding site" evidence="15">
    <location>
        <position position="282"/>
    </location>
    <ligand>
        <name>GTP</name>
        <dbReference type="ChEBI" id="CHEBI:37565"/>
    </ligand>
</feature>
<keyword evidence="12 15" id="KW-0342">GTP-binding</keyword>
<evidence type="ECO:0000256" key="11">
    <source>
        <dbReference type="ARBA" id="ARBA00022833"/>
    </source>
</evidence>
<dbReference type="RefSeq" id="WP_145350959.1">
    <property type="nucleotide sequence ID" value="NZ_CP036262.1"/>
</dbReference>
<dbReference type="GO" id="GO:0009231">
    <property type="term" value="P:riboflavin biosynthetic process"/>
    <property type="evidence" value="ECO:0007669"/>
    <property type="project" value="UniProtKB-UniRule"/>
</dbReference>
<dbReference type="Proteomes" id="UP000320672">
    <property type="component" value="Chromosome"/>
</dbReference>
<feature type="binding site" evidence="15">
    <location>
        <position position="326"/>
    </location>
    <ligand>
        <name>GTP</name>
        <dbReference type="ChEBI" id="CHEBI:37565"/>
    </ligand>
</feature>
<dbReference type="FunFam" id="3.40.50.10990:FF:000001">
    <property type="entry name" value="Riboflavin biosynthesis protein RibBA"/>
    <property type="match status" value="1"/>
</dbReference>
<dbReference type="NCBIfam" id="TIGR00505">
    <property type="entry name" value="ribA"/>
    <property type="match status" value="1"/>
</dbReference>
<dbReference type="InterPro" id="IPR017945">
    <property type="entry name" value="DHBP_synth_RibB-like_a/b_dom"/>
</dbReference>
<dbReference type="SUPFAM" id="SSF55821">
    <property type="entry name" value="YrdC/RibB"/>
    <property type="match status" value="1"/>
</dbReference>
<evidence type="ECO:0000256" key="2">
    <source>
        <dbReference type="ARBA" id="ARBA00002284"/>
    </source>
</evidence>
<evidence type="ECO:0000256" key="13">
    <source>
        <dbReference type="ARBA" id="ARBA00043932"/>
    </source>
</evidence>
<feature type="binding site" evidence="15">
    <location>
        <position position="366"/>
    </location>
    <ligand>
        <name>GTP</name>
        <dbReference type="ChEBI" id="CHEBI:37565"/>
    </ligand>
</feature>
<evidence type="ECO:0000256" key="6">
    <source>
        <dbReference type="ARBA" id="ARBA00008976"/>
    </source>
</evidence>
<gene>
    <name evidence="17" type="primary">ribBA</name>
    <name evidence="15" type="synonym">ribA</name>
    <name evidence="17" type="ORF">FF011L_15030</name>
</gene>
<dbReference type="UniPathway" id="UPA00275">
    <property type="reaction ID" value="UER00399"/>
</dbReference>
<feature type="binding site" evidence="15">
    <location>
        <position position="279"/>
    </location>
    <ligand>
        <name>Zn(2+)</name>
        <dbReference type="ChEBI" id="CHEBI:29105"/>
        <note>catalytic</note>
    </ligand>
</feature>
<dbReference type="KEGG" id="rml:FF011L_15030"/>
<keyword evidence="10 15" id="KW-0378">Hydrolase</keyword>
<proteinExistence type="inferred from homology"/>
<dbReference type="GO" id="GO:0005829">
    <property type="term" value="C:cytosol"/>
    <property type="evidence" value="ECO:0007669"/>
    <property type="project" value="TreeGrafter"/>
</dbReference>
<keyword evidence="9 15" id="KW-0547">Nucleotide-binding</keyword>
<evidence type="ECO:0000256" key="12">
    <source>
        <dbReference type="ARBA" id="ARBA00023134"/>
    </source>
</evidence>
<feature type="active site" description="Proton acceptor" evidence="15">
    <location>
        <position position="338"/>
    </location>
</feature>
<feature type="active site" description="Nucleophile" evidence="15">
    <location>
        <position position="340"/>
    </location>
</feature>
<comment type="catalytic activity">
    <reaction evidence="14 15">
        <text>GTP + 4 H2O = 2,5-diamino-6-hydroxy-4-(5-phosphoribosylamino)-pyrimidine + formate + 2 phosphate + 3 H(+)</text>
        <dbReference type="Rhea" id="RHEA:23704"/>
        <dbReference type="ChEBI" id="CHEBI:15377"/>
        <dbReference type="ChEBI" id="CHEBI:15378"/>
        <dbReference type="ChEBI" id="CHEBI:15740"/>
        <dbReference type="ChEBI" id="CHEBI:37565"/>
        <dbReference type="ChEBI" id="CHEBI:43474"/>
        <dbReference type="ChEBI" id="CHEBI:58614"/>
        <dbReference type="EC" id="3.5.4.25"/>
    </reaction>
</comment>
<comment type="pathway">
    <text evidence="4">Cofactor biosynthesis; riboflavin biosynthesis; 2-hydroxy-3-oxobutyl phosphate from D-ribulose 5-phosphate: step 1/1.</text>
</comment>
<feature type="binding site" evidence="15">
    <location>
        <position position="266"/>
    </location>
    <ligand>
        <name>Zn(2+)</name>
        <dbReference type="ChEBI" id="CHEBI:29105"/>
        <note>catalytic</note>
    </ligand>
</feature>
<dbReference type="InterPro" id="IPR000926">
    <property type="entry name" value="RibA"/>
</dbReference>
<dbReference type="GO" id="GO:0005525">
    <property type="term" value="F:GTP binding"/>
    <property type="evidence" value="ECO:0007669"/>
    <property type="project" value="UniProtKB-KW"/>
</dbReference>
<dbReference type="GO" id="GO:0008686">
    <property type="term" value="F:3,4-dihydroxy-2-butanone-4-phosphate synthase activity"/>
    <property type="evidence" value="ECO:0007669"/>
    <property type="project" value="UniProtKB-EC"/>
</dbReference>
<dbReference type="Gene3D" id="3.40.50.10990">
    <property type="entry name" value="GTP cyclohydrolase II"/>
    <property type="match status" value="1"/>
</dbReference>
<name>A0A517MCY9_9BACT</name>
<dbReference type="EC" id="3.5.4.25" evidence="15"/>
<evidence type="ECO:0000313" key="17">
    <source>
        <dbReference type="EMBL" id="QDS92754.1"/>
    </source>
</evidence>